<evidence type="ECO:0000313" key="2">
    <source>
        <dbReference type="EMBL" id="CAF1125580.1"/>
    </source>
</evidence>
<keyword evidence="3" id="KW-1185">Reference proteome</keyword>
<evidence type="ECO:0000256" key="1">
    <source>
        <dbReference type="SAM" id="MobiDB-lite"/>
    </source>
</evidence>
<comment type="caution">
    <text evidence="2">The sequence shown here is derived from an EMBL/GenBank/DDBJ whole genome shotgun (WGS) entry which is preliminary data.</text>
</comment>
<reference evidence="2" key="1">
    <citation type="submission" date="2021-02" db="EMBL/GenBank/DDBJ databases">
        <authorList>
            <person name="Nowell W R."/>
        </authorList>
    </citation>
    <scope>NUCLEOTIDE SEQUENCE</scope>
    <source>
        <strain evidence="2">Ploen Becks lab</strain>
    </source>
</reference>
<evidence type="ECO:0000313" key="3">
    <source>
        <dbReference type="Proteomes" id="UP000663879"/>
    </source>
</evidence>
<dbReference type="Proteomes" id="UP000663879">
    <property type="component" value="Unassembled WGS sequence"/>
</dbReference>
<gene>
    <name evidence="2" type="ORF">OXX778_LOCUS22240</name>
</gene>
<feature type="compositionally biased region" description="Basic residues" evidence="1">
    <location>
        <begin position="251"/>
        <end position="261"/>
    </location>
</feature>
<protein>
    <submittedName>
        <fullName evidence="2">Uncharacterized protein</fullName>
    </submittedName>
</protein>
<proteinExistence type="predicted"/>
<sequence length="369" mass="42538">MAADTSQSFLSDLEQFYRSNFDYNKLISASNEVVQKTREEFITRILKITGDSNPNLEKKESLNNLRIKIALNVIGKFELKKDIQVQNRTSCKQMAIDIWYLVNSIVDNRLNNETFDAKARYSEVAAKKKSPNFIVGCQKSACNSSAVRPPKLFDYYAGVWSLKSSKESVKQEIEKFAKVETIMELNTKHDYYKSYHFQVSSSYKNQVLNSENWPEVNTEQADNEFIQREGGVTRSPFKGGFGRGSSVSKSKTTKPFKRGIIRNRENISDETSDEELGNYVSKKQDNGNNGQYDDKVNETSQNVNSNNFEIQNTQGDKILDNCDILFLCEHWLYKEEDFLIKSRYPNHNLYFQSDMDLALSDKKKGRRFG</sequence>
<accession>A0A814QWP1</accession>
<dbReference type="AlphaFoldDB" id="A0A814QWP1"/>
<feature type="non-terminal residue" evidence="2">
    <location>
        <position position="1"/>
    </location>
</feature>
<name>A0A814QWP1_9BILA</name>
<organism evidence="2 3">
    <name type="scientific">Brachionus calyciflorus</name>
    <dbReference type="NCBI Taxonomy" id="104777"/>
    <lineage>
        <taxon>Eukaryota</taxon>
        <taxon>Metazoa</taxon>
        <taxon>Spiralia</taxon>
        <taxon>Gnathifera</taxon>
        <taxon>Rotifera</taxon>
        <taxon>Eurotatoria</taxon>
        <taxon>Monogononta</taxon>
        <taxon>Pseudotrocha</taxon>
        <taxon>Ploima</taxon>
        <taxon>Brachionidae</taxon>
        <taxon>Brachionus</taxon>
    </lineage>
</organism>
<feature type="region of interest" description="Disordered" evidence="1">
    <location>
        <begin position="228"/>
        <end position="299"/>
    </location>
</feature>
<dbReference type="OrthoDB" id="10227938at2759"/>
<dbReference type="EMBL" id="CAJNOC010009162">
    <property type="protein sequence ID" value="CAF1125580.1"/>
    <property type="molecule type" value="Genomic_DNA"/>
</dbReference>